<dbReference type="CDD" id="cd01392">
    <property type="entry name" value="HTH_LacI"/>
    <property type="match status" value="1"/>
</dbReference>
<evidence type="ECO:0000256" key="1">
    <source>
        <dbReference type="ARBA" id="ARBA00023015"/>
    </source>
</evidence>
<dbReference type="Gene3D" id="3.40.50.2300">
    <property type="match status" value="2"/>
</dbReference>
<dbReference type="GO" id="GO:0000976">
    <property type="term" value="F:transcription cis-regulatory region binding"/>
    <property type="evidence" value="ECO:0007669"/>
    <property type="project" value="TreeGrafter"/>
</dbReference>
<protein>
    <submittedName>
        <fullName evidence="5">LacI family transcriptional regulator</fullName>
    </submittedName>
</protein>
<dbReference type="InterPro" id="IPR010982">
    <property type="entry name" value="Lambda_DNA-bd_dom_sf"/>
</dbReference>
<gene>
    <name evidence="5" type="ORF">C7450_110100</name>
</gene>
<comment type="caution">
    <text evidence="5">The sequence shown here is derived from an EMBL/GenBank/DDBJ whole genome shotgun (WGS) entry which is preliminary data.</text>
</comment>
<reference evidence="5 6" key="1">
    <citation type="submission" date="2018-05" db="EMBL/GenBank/DDBJ databases">
        <title>Genomic Encyclopedia of Type Strains, Phase IV (KMG-IV): sequencing the most valuable type-strain genomes for metagenomic binning, comparative biology and taxonomic classification.</title>
        <authorList>
            <person name="Goeker M."/>
        </authorList>
    </citation>
    <scope>NUCLEOTIDE SEQUENCE [LARGE SCALE GENOMIC DNA]</scope>
    <source>
        <strain evidence="5 6">DSM 6462</strain>
    </source>
</reference>
<keyword evidence="2" id="KW-0238">DNA-binding</keyword>
<dbReference type="CDD" id="cd06278">
    <property type="entry name" value="PBP1_LacI-like"/>
    <property type="match status" value="1"/>
</dbReference>
<name>A0A2V3TZ38_9HYPH</name>
<dbReference type="Gene3D" id="1.10.260.40">
    <property type="entry name" value="lambda repressor-like DNA-binding domains"/>
    <property type="match status" value="1"/>
</dbReference>
<dbReference type="PANTHER" id="PTHR30146">
    <property type="entry name" value="LACI-RELATED TRANSCRIPTIONAL REPRESSOR"/>
    <property type="match status" value="1"/>
</dbReference>
<dbReference type="Proteomes" id="UP000248021">
    <property type="component" value="Unassembled WGS sequence"/>
</dbReference>
<dbReference type="InterPro" id="IPR028082">
    <property type="entry name" value="Peripla_BP_I"/>
</dbReference>
<evidence type="ECO:0000256" key="2">
    <source>
        <dbReference type="ARBA" id="ARBA00023125"/>
    </source>
</evidence>
<keyword evidence="3" id="KW-0804">Transcription</keyword>
<sequence length="328" mass="34565">MTGRFVTSADVARLAGVSRSAVSRTFTPGGSVSEAVREKVQAAARELGYRVNRLAQGLHTAQSNLIGILGANLSEPFIAAQLDALSAMLIRRGLHTLLLNAEAGDMTTLMSLVLEYRVRAIIVLSGAPPADIIAECLRNNQRMILINRGDCGGSVDTVETDDVLGGTLAAEHLLGIGRRKMGVVRSRANTPSQRRRAGAFLDRVKKAGLPAFEWVDGDDNYGAGCAAARALLPQGGIDGVFCVTDRAALGCLNTARFELGLSVPRDVAIIGFDNIAEAAWASHGLTTISQPVSAFVDAIGDILDNPRAGDAPAVRSLVPVEIVRRMTA</sequence>
<evidence type="ECO:0000313" key="5">
    <source>
        <dbReference type="EMBL" id="PXW55161.1"/>
    </source>
</evidence>
<keyword evidence="1" id="KW-0805">Transcription regulation</keyword>
<evidence type="ECO:0000313" key="6">
    <source>
        <dbReference type="Proteomes" id="UP000248021"/>
    </source>
</evidence>
<dbReference type="GO" id="GO:0003700">
    <property type="term" value="F:DNA-binding transcription factor activity"/>
    <property type="evidence" value="ECO:0007669"/>
    <property type="project" value="TreeGrafter"/>
</dbReference>
<dbReference type="SUPFAM" id="SSF47413">
    <property type="entry name" value="lambda repressor-like DNA-binding domains"/>
    <property type="match status" value="1"/>
</dbReference>
<dbReference type="InterPro" id="IPR000843">
    <property type="entry name" value="HTH_LacI"/>
</dbReference>
<keyword evidence="6" id="KW-1185">Reference proteome</keyword>
<feature type="domain" description="HTH lacI-type" evidence="4">
    <location>
        <begin position="6"/>
        <end position="60"/>
    </location>
</feature>
<dbReference type="Pfam" id="PF13377">
    <property type="entry name" value="Peripla_BP_3"/>
    <property type="match status" value="1"/>
</dbReference>
<dbReference type="InterPro" id="IPR046335">
    <property type="entry name" value="LacI/GalR-like_sensor"/>
</dbReference>
<dbReference type="EMBL" id="QJJK01000010">
    <property type="protein sequence ID" value="PXW55161.1"/>
    <property type="molecule type" value="Genomic_DNA"/>
</dbReference>
<dbReference type="PROSITE" id="PS50932">
    <property type="entry name" value="HTH_LACI_2"/>
    <property type="match status" value="1"/>
</dbReference>
<dbReference type="AlphaFoldDB" id="A0A2V3TZ38"/>
<dbReference type="PANTHER" id="PTHR30146:SF109">
    <property type="entry name" value="HTH-TYPE TRANSCRIPTIONAL REGULATOR GALS"/>
    <property type="match status" value="1"/>
</dbReference>
<dbReference type="SMART" id="SM00354">
    <property type="entry name" value="HTH_LACI"/>
    <property type="match status" value="1"/>
</dbReference>
<dbReference type="Pfam" id="PF00356">
    <property type="entry name" value="LacI"/>
    <property type="match status" value="1"/>
</dbReference>
<dbReference type="SUPFAM" id="SSF53822">
    <property type="entry name" value="Periplasmic binding protein-like I"/>
    <property type="match status" value="1"/>
</dbReference>
<organism evidence="5 6">
    <name type="scientific">Chelatococcus asaccharovorans</name>
    <dbReference type="NCBI Taxonomy" id="28210"/>
    <lineage>
        <taxon>Bacteria</taxon>
        <taxon>Pseudomonadati</taxon>
        <taxon>Pseudomonadota</taxon>
        <taxon>Alphaproteobacteria</taxon>
        <taxon>Hyphomicrobiales</taxon>
        <taxon>Chelatococcaceae</taxon>
        <taxon>Chelatococcus</taxon>
    </lineage>
</organism>
<proteinExistence type="predicted"/>
<dbReference type="RefSeq" id="WP_245450063.1">
    <property type="nucleotide sequence ID" value="NZ_JAHBRY010000003.1"/>
</dbReference>
<evidence type="ECO:0000256" key="3">
    <source>
        <dbReference type="ARBA" id="ARBA00023163"/>
    </source>
</evidence>
<evidence type="ECO:0000259" key="4">
    <source>
        <dbReference type="PROSITE" id="PS50932"/>
    </source>
</evidence>
<accession>A0A2V3TZ38</accession>